<dbReference type="AlphaFoldDB" id="A0A841H7G6"/>
<dbReference type="PANTHER" id="PTHR45982">
    <property type="entry name" value="REGULATOR OF CHROMOSOME CONDENSATION"/>
    <property type="match status" value="1"/>
</dbReference>
<dbReference type="SUPFAM" id="SSF50985">
    <property type="entry name" value="RCC1/BLIP-II"/>
    <property type="match status" value="1"/>
</dbReference>
<organism evidence="2 3">
    <name type="scientific">Longimicrobium terrae</name>
    <dbReference type="NCBI Taxonomy" id="1639882"/>
    <lineage>
        <taxon>Bacteria</taxon>
        <taxon>Pseudomonadati</taxon>
        <taxon>Gemmatimonadota</taxon>
        <taxon>Longimicrobiia</taxon>
        <taxon>Longimicrobiales</taxon>
        <taxon>Longimicrobiaceae</taxon>
        <taxon>Longimicrobium</taxon>
    </lineage>
</organism>
<evidence type="ECO:0000259" key="1">
    <source>
        <dbReference type="PROSITE" id="PS50093"/>
    </source>
</evidence>
<accession>A0A841H7G6</accession>
<name>A0A841H7G6_9BACT</name>
<sequence length="667" mass="70841">MRADSLFRAVRIGVVPLLLAACADRVTGPVRSVPDPGTGRSSELECRVNVRARTLGCSQEGGAGGPRKAILGGQGVNVRLASSNLVYDSATQEMRVDVTVQNLGTGVLGTYHGDQIAGINVFFHRQPTATAGQGSVETANMDGAGSFTDAEQPFFSYAAVLQPNQVSPARTWKFNVPNSVEGFAFSVYVEAPRQGPRPPPVYGIFQQVAPEGGGCGLLVNGDAYCWGYGGQGRLGYGGTRNFTDPVPVTGGHKFKQIASSAHTCGVTTSRDLYCWGRNDHGEVGAPPTVVVEGQFYGNTRHNPEPALVRGGIRWDAVDVGPAFTCGLASDGRAWCWGVNDNGQVGNGTFTSQPEPALVSGDHRFTAITTGAYNACGLKAGGEVWCWGSNRHRALGAPSTQICGQSFTYLCSNVPVKVDTDVAFTAIDAGTTDHVCGLTAQGKAFCWGGNVGYEASPGANTDSILTPIALPTQERFVTIAAAGRETCAVRADGEGFCWGVGNGDPYGTVKAMAPGYAWRELRPGGSRVRCGVTRELGEAYCWGRENLGQLGNGGHHEQSFTTPQQLAPLHVYDEEPQAGFDLKVSGREASSYIDEPLWAGNDEVYSDDDFGLVRFIWSWGDGTTSEGRVARHSYARNGEYPVTLTVIDSSGQRSMKTKNATIWIYEGP</sequence>
<dbReference type="CDD" id="cd00146">
    <property type="entry name" value="PKD"/>
    <property type="match status" value="1"/>
</dbReference>
<dbReference type="PROSITE" id="PS50012">
    <property type="entry name" value="RCC1_3"/>
    <property type="match status" value="2"/>
</dbReference>
<dbReference type="Gene3D" id="2.130.10.30">
    <property type="entry name" value="Regulator of chromosome condensation 1/beta-lactamase-inhibitor protein II"/>
    <property type="match status" value="2"/>
</dbReference>
<reference evidence="2 3" key="1">
    <citation type="submission" date="2020-08" db="EMBL/GenBank/DDBJ databases">
        <title>Genomic Encyclopedia of Type Strains, Phase IV (KMG-IV): sequencing the most valuable type-strain genomes for metagenomic binning, comparative biology and taxonomic classification.</title>
        <authorList>
            <person name="Goeker M."/>
        </authorList>
    </citation>
    <scope>NUCLEOTIDE SEQUENCE [LARGE SCALE GENOMIC DNA]</scope>
    <source>
        <strain evidence="2 3">DSM 29007</strain>
    </source>
</reference>
<dbReference type="InterPro" id="IPR035986">
    <property type="entry name" value="PKD_dom_sf"/>
</dbReference>
<keyword evidence="3" id="KW-1185">Reference proteome</keyword>
<feature type="domain" description="PKD" evidence="1">
    <location>
        <begin position="612"/>
        <end position="661"/>
    </location>
</feature>
<dbReference type="PANTHER" id="PTHR45982:SF1">
    <property type="entry name" value="REGULATOR OF CHROMOSOME CONDENSATION"/>
    <property type="match status" value="1"/>
</dbReference>
<dbReference type="RefSeq" id="WP_170038950.1">
    <property type="nucleotide sequence ID" value="NZ_JABDTL010000002.1"/>
</dbReference>
<dbReference type="InterPro" id="IPR000408">
    <property type="entry name" value="Reg_chr_condens"/>
</dbReference>
<dbReference type="GO" id="GO:0005737">
    <property type="term" value="C:cytoplasm"/>
    <property type="evidence" value="ECO:0007669"/>
    <property type="project" value="TreeGrafter"/>
</dbReference>
<dbReference type="GO" id="GO:0005085">
    <property type="term" value="F:guanyl-nucleotide exchange factor activity"/>
    <property type="evidence" value="ECO:0007669"/>
    <property type="project" value="TreeGrafter"/>
</dbReference>
<dbReference type="PROSITE" id="PS51257">
    <property type="entry name" value="PROKAR_LIPOPROTEIN"/>
    <property type="match status" value="1"/>
</dbReference>
<dbReference type="Pfam" id="PF18911">
    <property type="entry name" value="PKD_4"/>
    <property type="match status" value="1"/>
</dbReference>
<dbReference type="PROSITE" id="PS50093">
    <property type="entry name" value="PKD"/>
    <property type="match status" value="1"/>
</dbReference>
<protein>
    <recommendedName>
        <fullName evidence="1">PKD domain-containing protein</fullName>
    </recommendedName>
</protein>
<proteinExistence type="predicted"/>
<dbReference type="Pfam" id="PF00415">
    <property type="entry name" value="RCC1"/>
    <property type="match status" value="2"/>
</dbReference>
<dbReference type="Pfam" id="PF13540">
    <property type="entry name" value="RCC1_2"/>
    <property type="match status" value="2"/>
</dbReference>
<evidence type="ECO:0000313" key="2">
    <source>
        <dbReference type="EMBL" id="MBB6073883.1"/>
    </source>
</evidence>
<dbReference type="InterPro" id="IPR009091">
    <property type="entry name" value="RCC1/BLIP-II"/>
</dbReference>
<dbReference type="Gene3D" id="2.60.40.10">
    <property type="entry name" value="Immunoglobulins"/>
    <property type="match status" value="1"/>
</dbReference>
<evidence type="ECO:0000313" key="3">
    <source>
        <dbReference type="Proteomes" id="UP000582837"/>
    </source>
</evidence>
<dbReference type="InterPro" id="IPR000601">
    <property type="entry name" value="PKD_dom"/>
</dbReference>
<dbReference type="InterPro" id="IPR051553">
    <property type="entry name" value="Ran_GTPase-activating"/>
</dbReference>
<gene>
    <name evidence="2" type="ORF">HNQ61_005562</name>
</gene>
<dbReference type="SUPFAM" id="SSF49299">
    <property type="entry name" value="PKD domain"/>
    <property type="match status" value="1"/>
</dbReference>
<comment type="caution">
    <text evidence="2">The sequence shown here is derived from an EMBL/GenBank/DDBJ whole genome shotgun (WGS) entry which is preliminary data.</text>
</comment>
<dbReference type="EMBL" id="JACHIA010000032">
    <property type="protein sequence ID" value="MBB6073883.1"/>
    <property type="molecule type" value="Genomic_DNA"/>
</dbReference>
<dbReference type="InterPro" id="IPR013783">
    <property type="entry name" value="Ig-like_fold"/>
</dbReference>
<dbReference type="Proteomes" id="UP000582837">
    <property type="component" value="Unassembled WGS sequence"/>
</dbReference>